<proteinExistence type="predicted"/>
<evidence type="ECO:0000313" key="3">
    <source>
        <dbReference type="Proteomes" id="UP000023067"/>
    </source>
</evidence>
<dbReference type="EMBL" id="JDYK01000015">
    <property type="protein sequence ID" value="EWS80482.1"/>
    <property type="molecule type" value="Genomic_DNA"/>
</dbReference>
<dbReference type="CDD" id="cd00085">
    <property type="entry name" value="HNHc"/>
    <property type="match status" value="1"/>
</dbReference>
<evidence type="ECO:0000313" key="2">
    <source>
        <dbReference type="EMBL" id="EWS80482.1"/>
    </source>
</evidence>
<dbReference type="InterPro" id="IPR003615">
    <property type="entry name" value="HNH_nuc"/>
</dbReference>
<dbReference type="PATRIC" id="fig|396014.3.peg.2710"/>
<feature type="region of interest" description="Disordered" evidence="1">
    <location>
        <begin position="575"/>
        <end position="610"/>
    </location>
</feature>
<gene>
    <name evidence="2" type="ORF">BF93_03415</name>
</gene>
<dbReference type="STRING" id="396014.BF93_03415"/>
<comment type="caution">
    <text evidence="2">The sequence shown here is derived from an EMBL/GenBank/DDBJ whole genome shotgun (WGS) entry which is preliminary data.</text>
</comment>
<name>Z9JRU8_9MICO</name>
<dbReference type="HOGENOM" id="CLU_021786_0_0_11"/>
<evidence type="ECO:0000256" key="1">
    <source>
        <dbReference type="SAM" id="MobiDB-lite"/>
    </source>
</evidence>
<reference evidence="2 3" key="1">
    <citation type="submission" date="2014-02" db="EMBL/GenBank/DDBJ databases">
        <title>Genome sequence of Brachybacterium phenoliresistens strain W13A50.</title>
        <authorList>
            <person name="Wang X."/>
        </authorList>
    </citation>
    <scope>NUCLEOTIDE SEQUENCE [LARGE SCALE GENOMIC DNA]</scope>
    <source>
        <strain evidence="2 3">W13A50</strain>
    </source>
</reference>
<feature type="compositionally biased region" description="Pro residues" evidence="1">
    <location>
        <begin position="601"/>
        <end position="610"/>
    </location>
</feature>
<sequence>MIIQDDDPPSPADYDRMDEQLLRESTWTPDGWIAPGEEAALEEAALEQVARIDRAVTDLLHLPRGLALLADLAEDLRAALTAPGTTTAPPPPPATWPAPVAPALADAAPDSPEESLALVAALARTRTRLRAREDEILVETGGRIREDNAALGKQGRHLEDGIIPSIAFAQRTSTHKTSRTLARARRIAESMPHLRRAQQTARLSEEVVSAIAGALHAETPARCRDIDEALHPRYQDLDGLGTRAITALVRDLLQQRSPREESVARAKNAAARRHVTTRATADGMGVLHAHLPALAIAQIEATIQATAETARAHGSQLGISALRADALLEAVNRLHDQTVFQDTDPSQGETFPETDTPLPLAELTDTTGPAAGPIDIDAIRNIDRAVTDAGAFGLLGTARGPDLTAPPTLQRPARRAHGPALRVNVIITDRALLGRDDDTEPAQLSGYGTVPAHAIRAHLCGQPYDTGPENSRMTTRQRETAAAHAVACAELRRIWEHPASTEIMAIEKTSRAFRATLRDLIITRDHISREPYSNATTREIDHIDRHSDGGRTALDNGQGLDTRANHAKEEGRWTTIRHGDPTTPTGTTVEWTNPYQVRAPSPTPPTHRRP</sequence>
<dbReference type="Proteomes" id="UP000023067">
    <property type="component" value="Unassembled WGS sequence"/>
</dbReference>
<feature type="compositionally biased region" description="Low complexity" evidence="1">
    <location>
        <begin position="581"/>
        <end position="594"/>
    </location>
</feature>
<accession>Z9JRU8</accession>
<protein>
    <submittedName>
        <fullName evidence="2">Uncharacterized protein</fullName>
    </submittedName>
</protein>
<dbReference type="AlphaFoldDB" id="Z9JRU8"/>
<organism evidence="2 3">
    <name type="scientific">Brachybacterium phenoliresistens</name>
    <dbReference type="NCBI Taxonomy" id="396014"/>
    <lineage>
        <taxon>Bacteria</taxon>
        <taxon>Bacillati</taxon>
        <taxon>Actinomycetota</taxon>
        <taxon>Actinomycetes</taxon>
        <taxon>Micrococcales</taxon>
        <taxon>Dermabacteraceae</taxon>
        <taxon>Brachybacterium</taxon>
    </lineage>
</organism>
<dbReference type="eggNOG" id="COG1403">
    <property type="taxonomic scope" value="Bacteria"/>
</dbReference>
<keyword evidence="3" id="KW-1185">Reference proteome</keyword>